<keyword evidence="2 8" id="KW-0812">Transmembrane</keyword>
<keyword evidence="10" id="KW-1185">Reference proteome</keyword>
<reference evidence="9" key="1">
    <citation type="journal article" date="2023" name="Mol. Phylogenet. Evol.">
        <title>Genome-scale phylogeny and comparative genomics of the fungal order Sordariales.</title>
        <authorList>
            <person name="Hensen N."/>
            <person name="Bonometti L."/>
            <person name="Westerberg I."/>
            <person name="Brannstrom I.O."/>
            <person name="Guillou S."/>
            <person name="Cros-Aarteil S."/>
            <person name="Calhoun S."/>
            <person name="Haridas S."/>
            <person name="Kuo A."/>
            <person name="Mondo S."/>
            <person name="Pangilinan J."/>
            <person name="Riley R."/>
            <person name="LaButti K."/>
            <person name="Andreopoulos B."/>
            <person name="Lipzen A."/>
            <person name="Chen C."/>
            <person name="Yan M."/>
            <person name="Daum C."/>
            <person name="Ng V."/>
            <person name="Clum A."/>
            <person name="Steindorff A."/>
            <person name="Ohm R.A."/>
            <person name="Martin F."/>
            <person name="Silar P."/>
            <person name="Natvig D.O."/>
            <person name="Lalanne C."/>
            <person name="Gautier V."/>
            <person name="Ament-Velasquez S.L."/>
            <person name="Kruys A."/>
            <person name="Hutchinson M.I."/>
            <person name="Powell A.J."/>
            <person name="Barry K."/>
            <person name="Miller A.N."/>
            <person name="Grigoriev I.V."/>
            <person name="Debuchy R."/>
            <person name="Gladieux P."/>
            <person name="Hiltunen Thoren M."/>
            <person name="Johannesson H."/>
        </authorList>
    </citation>
    <scope>NUCLEOTIDE SEQUENCE</scope>
    <source>
        <strain evidence="9">CBS 141.50</strain>
    </source>
</reference>
<evidence type="ECO:0000256" key="8">
    <source>
        <dbReference type="SAM" id="Phobius"/>
    </source>
</evidence>
<evidence type="ECO:0000256" key="2">
    <source>
        <dbReference type="ARBA" id="ARBA00022692"/>
    </source>
</evidence>
<evidence type="ECO:0000256" key="1">
    <source>
        <dbReference type="ARBA" id="ARBA00004477"/>
    </source>
</evidence>
<dbReference type="Proteomes" id="UP001302676">
    <property type="component" value="Unassembled WGS sequence"/>
</dbReference>
<dbReference type="GO" id="GO:0140042">
    <property type="term" value="P:lipid droplet formation"/>
    <property type="evidence" value="ECO:0007669"/>
    <property type="project" value="UniProtKB-ARBA"/>
</dbReference>
<dbReference type="EMBL" id="MU853570">
    <property type="protein sequence ID" value="KAK4145263.1"/>
    <property type="molecule type" value="Genomic_DNA"/>
</dbReference>
<proteinExistence type="predicted"/>
<dbReference type="GeneID" id="87819977"/>
<dbReference type="AlphaFoldDB" id="A0AAN6V5G9"/>
<feature type="compositionally biased region" description="Basic and acidic residues" evidence="7">
    <location>
        <begin position="307"/>
        <end position="319"/>
    </location>
</feature>
<keyword evidence="4 8" id="KW-1133">Transmembrane helix</keyword>
<feature type="region of interest" description="Disordered" evidence="7">
    <location>
        <begin position="234"/>
        <end position="346"/>
    </location>
</feature>
<keyword evidence="5" id="KW-0443">Lipid metabolism</keyword>
<dbReference type="RefSeq" id="XP_062638634.1">
    <property type="nucleotide sequence ID" value="XM_062783364.1"/>
</dbReference>
<dbReference type="GO" id="GO:0005789">
    <property type="term" value="C:endoplasmic reticulum membrane"/>
    <property type="evidence" value="ECO:0007669"/>
    <property type="project" value="UniProtKB-SubCell"/>
</dbReference>
<feature type="compositionally biased region" description="Acidic residues" evidence="7">
    <location>
        <begin position="286"/>
        <end position="295"/>
    </location>
</feature>
<keyword evidence="3" id="KW-0256">Endoplasmic reticulum</keyword>
<reference evidence="9" key="2">
    <citation type="submission" date="2023-05" db="EMBL/GenBank/DDBJ databases">
        <authorList>
            <consortium name="Lawrence Berkeley National Laboratory"/>
            <person name="Steindorff A."/>
            <person name="Hensen N."/>
            <person name="Bonometti L."/>
            <person name="Westerberg I."/>
            <person name="Brannstrom I.O."/>
            <person name="Guillou S."/>
            <person name="Cros-Aarteil S."/>
            <person name="Calhoun S."/>
            <person name="Haridas S."/>
            <person name="Kuo A."/>
            <person name="Mondo S."/>
            <person name="Pangilinan J."/>
            <person name="Riley R."/>
            <person name="Labutti K."/>
            <person name="Andreopoulos B."/>
            <person name="Lipzen A."/>
            <person name="Chen C."/>
            <person name="Yanf M."/>
            <person name="Daum C."/>
            <person name="Ng V."/>
            <person name="Clum A."/>
            <person name="Ohm R."/>
            <person name="Martin F."/>
            <person name="Silar P."/>
            <person name="Natvig D."/>
            <person name="Lalanne C."/>
            <person name="Gautier V."/>
            <person name="Ament-Velasquez S.L."/>
            <person name="Kruys A."/>
            <person name="Hutchinson M.I."/>
            <person name="Powell A.J."/>
            <person name="Barry K."/>
            <person name="Miller A.N."/>
            <person name="Grigoriev I.V."/>
            <person name="Debuchy R."/>
            <person name="Gladieux P."/>
            <person name="Thoren M.H."/>
            <person name="Johannesson H."/>
        </authorList>
    </citation>
    <scope>NUCLEOTIDE SEQUENCE</scope>
    <source>
        <strain evidence="9">CBS 141.50</strain>
    </source>
</reference>
<dbReference type="PANTHER" id="PTHR21212">
    <property type="entry name" value="BERNARDINELLI-SEIP CONGENITAL LIPODYSTROPHY 2 HOMOLOG BSCL2 PROTEIN"/>
    <property type="match status" value="1"/>
</dbReference>
<dbReference type="CDD" id="cd23995">
    <property type="entry name" value="Seipin_BSCL2_like"/>
    <property type="match status" value="1"/>
</dbReference>
<dbReference type="InterPro" id="IPR009617">
    <property type="entry name" value="Seipin"/>
</dbReference>
<gene>
    <name evidence="9" type="ORF">C8A04DRAFT_35977</name>
</gene>
<evidence type="ECO:0000313" key="9">
    <source>
        <dbReference type="EMBL" id="KAK4145263.1"/>
    </source>
</evidence>
<accession>A0AAN6V5G9</accession>
<comment type="caution">
    <text evidence="9">The sequence shown here is derived from an EMBL/GenBank/DDBJ whole genome shotgun (WGS) entry which is preliminary data.</text>
</comment>
<organism evidence="9 10">
    <name type="scientific">Dichotomopilus funicola</name>
    <dbReference type="NCBI Taxonomy" id="1934379"/>
    <lineage>
        <taxon>Eukaryota</taxon>
        <taxon>Fungi</taxon>
        <taxon>Dikarya</taxon>
        <taxon>Ascomycota</taxon>
        <taxon>Pezizomycotina</taxon>
        <taxon>Sordariomycetes</taxon>
        <taxon>Sordariomycetidae</taxon>
        <taxon>Sordariales</taxon>
        <taxon>Chaetomiaceae</taxon>
        <taxon>Dichotomopilus</taxon>
    </lineage>
</organism>
<protein>
    <submittedName>
        <fullName evidence="9">Adipose-regulatory protein-domain-containing protein</fullName>
    </submittedName>
</protein>
<comment type="subcellular location">
    <subcellularLocation>
        <location evidence="1">Endoplasmic reticulum membrane</location>
        <topology evidence="1">Multi-pass membrane protein</topology>
    </subcellularLocation>
</comment>
<evidence type="ECO:0000313" key="10">
    <source>
        <dbReference type="Proteomes" id="UP001302676"/>
    </source>
</evidence>
<dbReference type="Pfam" id="PF06775">
    <property type="entry name" value="Seipin"/>
    <property type="match status" value="1"/>
</dbReference>
<name>A0AAN6V5G9_9PEZI</name>
<evidence type="ECO:0000256" key="3">
    <source>
        <dbReference type="ARBA" id="ARBA00022824"/>
    </source>
</evidence>
<feature type="transmembrane region" description="Helical" evidence="8">
    <location>
        <begin position="172"/>
        <end position="197"/>
    </location>
</feature>
<evidence type="ECO:0000256" key="4">
    <source>
        <dbReference type="ARBA" id="ARBA00022989"/>
    </source>
</evidence>
<evidence type="ECO:0000256" key="7">
    <source>
        <dbReference type="SAM" id="MobiDB-lite"/>
    </source>
</evidence>
<sequence>MLALHLLSPGPTVGVVPSTKLKLKPTLPYLPPAKPIYDREPFASWHTLDSLLQPTRLDLPAFLTSHSIVHTSTRPALMPYIDPLASLASRVFFLVYHVLSPHAASTTHLTVPMAEDLSFTIPRRDEGRRLLPESLLLEIQGGQGIQVYDVRVTLSARLSGLRGFMYRWRITAFVLFTAAFWIGGVGVLGGAVLLVGINLKEVKDYDFEEDSEAEDDDDTVRTDNDKLLGRKWRGPKRWRKSDSSPSSDTDRDEGGLGLRLNIKKEEDTEGESTPILPSVPPVETSTEADDEAETEVPERRRSKGKSVKREESVESRDEGVATSSSAQAGSEGARKRTVATPEASEE</sequence>
<keyword evidence="6 8" id="KW-0472">Membrane</keyword>
<dbReference type="GO" id="GO:0006629">
    <property type="term" value="P:lipid metabolic process"/>
    <property type="evidence" value="ECO:0007669"/>
    <property type="project" value="UniProtKB-KW"/>
</dbReference>
<dbReference type="PANTHER" id="PTHR21212:SF0">
    <property type="entry name" value="SEIPIN"/>
    <property type="match status" value="1"/>
</dbReference>
<evidence type="ECO:0000256" key="6">
    <source>
        <dbReference type="ARBA" id="ARBA00023136"/>
    </source>
</evidence>
<evidence type="ECO:0000256" key="5">
    <source>
        <dbReference type="ARBA" id="ARBA00023098"/>
    </source>
</evidence>